<dbReference type="InterPro" id="IPR016159">
    <property type="entry name" value="Cullin_repeat-like_dom_sf"/>
</dbReference>
<sequence length="856" mass="93876">MVYPARVASSSVAPAMDSDMALAEMELLEQNQKRLANLTGRMTTILNGFDRRLVKLESSILPIHRSTQQLSHISSNIESTQQELSRSLQHYGVVVDEEPLILRGPNPRDPWPYLEAIQRVAQGIVQTRAGELKNPEQVVSKMETLRDLGAGNVAELVREYTSTESRPIDLRAYLDQQHGLPTLSSECLTSIKALLQFLSTLEHGARRAESPFHLALASYAQVRSAYCSACLAPLVEQITGVANVVQDPSVHAPREALVEYKRGSAGFYNWLQGMLGMLQNERAIAAALFEGMSWQNVETHTFTSVVQPLVTSVSALLPTLLPRLQHGLNAHRFFVLDFLGAGSAVLGPDGQRWSSALKSTQLPLDLPTAMVQTRQDAVQFFPEVLRDIKVIPVQREHDVLHVDVSDIARLGVQLLRGMAEYQDVLLGLLQTLPAKNWSDSESAARTTQSTGADGLYSDYIFDVLASIVSSLERSVAAVPQATVAAIFLLNNTSYLQQEVSQMHGILPPAAAASIDQLLKQALRSARTSYLESWNNVVNSLVDDGPSLSRAGTIGKLGVLSNNERNRDTTARFFEQISEKERIHRTQPLLRSNRALLESLRDDVVRVDGAPVAHATSHGHQRHGHHTHGGQVVSENAAVMTRSKHASKSKSAPGVMSPQNKLFPLMIVVIVLACLIGTASLALLARCLLRRKPGQDEPEEAMPEKREATLRHAQSYESNATLFDPDFSEKPKVPLARPVMSSVSRGTHGRFGSMSSMALFDPDYRVAPGVPDKCEHTAELREKVMQSRASNYSTDSGSTVYSMHAQVTPEEAASVRQNDLGEPCLTRGAQGWNIHAEHEMDGIEDVSLDGPPRPVRA</sequence>
<keyword evidence="3" id="KW-0812">Transmembrane</keyword>
<organism evidence="5 6">
    <name type="scientific">Malassezia japonica</name>
    <dbReference type="NCBI Taxonomy" id="223818"/>
    <lineage>
        <taxon>Eukaryota</taxon>
        <taxon>Fungi</taxon>
        <taxon>Dikarya</taxon>
        <taxon>Basidiomycota</taxon>
        <taxon>Ustilaginomycotina</taxon>
        <taxon>Malasseziomycetes</taxon>
        <taxon>Malasseziales</taxon>
        <taxon>Malasseziaceae</taxon>
        <taxon>Malassezia</taxon>
    </lineage>
</organism>
<dbReference type="RefSeq" id="XP_060119972.1">
    <property type="nucleotide sequence ID" value="XM_060263989.1"/>
</dbReference>
<dbReference type="GO" id="GO:0000145">
    <property type="term" value="C:exocyst"/>
    <property type="evidence" value="ECO:0007669"/>
    <property type="project" value="InterPro"/>
</dbReference>
<feature type="domain" description="Exocyst complex subunit Exo70 C-terminal" evidence="4">
    <location>
        <begin position="271"/>
        <end position="604"/>
    </location>
</feature>
<evidence type="ECO:0000313" key="6">
    <source>
        <dbReference type="Proteomes" id="UP001217754"/>
    </source>
</evidence>
<keyword evidence="6" id="KW-1185">Reference proteome</keyword>
<dbReference type="SUPFAM" id="SSF74788">
    <property type="entry name" value="Cullin repeat-like"/>
    <property type="match status" value="1"/>
</dbReference>
<name>A0AAF0EUH4_9BASI</name>
<evidence type="ECO:0000259" key="4">
    <source>
        <dbReference type="Pfam" id="PF03081"/>
    </source>
</evidence>
<protein>
    <submittedName>
        <fullName evidence="5">Exocyst complex component exo70</fullName>
    </submittedName>
</protein>
<dbReference type="Pfam" id="PF03081">
    <property type="entry name" value="Exo70_C"/>
    <property type="match status" value="1"/>
</dbReference>
<reference evidence="5" key="1">
    <citation type="submission" date="2023-03" db="EMBL/GenBank/DDBJ databases">
        <title>Mating type loci evolution in Malassezia.</title>
        <authorList>
            <person name="Coelho M.A."/>
        </authorList>
    </citation>
    <scope>NUCLEOTIDE SEQUENCE</scope>
    <source>
        <strain evidence="5">CBS 9431</strain>
    </source>
</reference>
<dbReference type="GO" id="GO:0006887">
    <property type="term" value="P:exocytosis"/>
    <property type="evidence" value="ECO:0007669"/>
    <property type="project" value="InterPro"/>
</dbReference>
<dbReference type="EMBL" id="CP119958">
    <property type="protein sequence ID" value="WFD37075.1"/>
    <property type="molecule type" value="Genomic_DNA"/>
</dbReference>
<evidence type="ECO:0000313" key="5">
    <source>
        <dbReference type="EMBL" id="WFD37075.1"/>
    </source>
</evidence>
<evidence type="ECO:0000256" key="2">
    <source>
        <dbReference type="ARBA" id="ARBA00022448"/>
    </source>
</evidence>
<keyword evidence="3" id="KW-1133">Transmembrane helix</keyword>
<dbReference type="GeneID" id="85223665"/>
<feature type="transmembrane region" description="Helical" evidence="3">
    <location>
        <begin position="661"/>
        <end position="684"/>
    </location>
</feature>
<evidence type="ECO:0000256" key="1">
    <source>
        <dbReference type="ARBA" id="ARBA00006756"/>
    </source>
</evidence>
<comment type="similarity">
    <text evidence="1">Belongs to the EXO70 family.</text>
</comment>
<evidence type="ECO:0000256" key="3">
    <source>
        <dbReference type="SAM" id="Phobius"/>
    </source>
</evidence>
<keyword evidence="2" id="KW-0813">Transport</keyword>
<dbReference type="AlphaFoldDB" id="A0AAF0EUH4"/>
<dbReference type="GO" id="GO:0005546">
    <property type="term" value="F:phosphatidylinositol-4,5-bisphosphate binding"/>
    <property type="evidence" value="ECO:0007669"/>
    <property type="project" value="InterPro"/>
</dbReference>
<proteinExistence type="inferred from homology"/>
<dbReference type="Gene3D" id="1.20.1280.170">
    <property type="entry name" value="Exocyst complex component Exo70"/>
    <property type="match status" value="1"/>
</dbReference>
<accession>A0AAF0EUH4</accession>
<keyword evidence="3" id="KW-0472">Membrane</keyword>
<gene>
    <name evidence="5" type="primary">EXO70</name>
    <name evidence="5" type="ORF">MJAP1_000016</name>
</gene>
<dbReference type="Proteomes" id="UP001217754">
    <property type="component" value="Chromosome 1"/>
</dbReference>
<dbReference type="InterPro" id="IPR046364">
    <property type="entry name" value="Exo70_C"/>
</dbReference>